<protein>
    <submittedName>
        <fullName evidence="4">Fe-S cluster assembly protein SufD</fullName>
    </submittedName>
</protein>
<dbReference type="EMBL" id="SMAI01000010">
    <property type="protein sequence ID" value="TCT03221.1"/>
    <property type="molecule type" value="Genomic_DNA"/>
</dbReference>
<dbReference type="SUPFAM" id="SSF101960">
    <property type="entry name" value="Stabilizer of iron transporter SufD"/>
    <property type="match status" value="1"/>
</dbReference>
<feature type="domain" description="SUF system FeS cluster assembly SufBD N-terminal" evidence="3">
    <location>
        <begin position="37"/>
        <end position="179"/>
    </location>
</feature>
<sequence>MNVQPQPIRTAAEQALLALLERRLAGPAVDGPLAGRIGELRRAAHAAFAANGLPHRRVEEWKYTDLRGFLREAAPAATALGISDGASAPSAVAFPGARRILFVDGQLSPAGSDLADLEPGLTVVPLAQAMAVGRGTVEKFGTLAPQRYDGVLALNTAFFGDGLVIQIADGAKIERPLHVAHLVTHDHPVATYTRRLVEVGEGAAFTLVESFEGRSGVPYQVNDALELFVGDTGHMDYVRLQDDSETALHLSTVMVDIGRDAKFHAFGLTTGAIASRVSLYGRFSGTHSHAGIRGVTLLKDRQHADVTLLLDHAVAHCESRELFKTVLFDETRGVFQGKIVVRPDAQKTDGRMMSQALLIGETAEMDNKPELEIFADDVQCGHGATAGALDEDLLFYLKARGLPAKEAEALLIQAFVGEALEFVEEEGLREALIARAERWLNARTG</sequence>
<comment type="similarity">
    <text evidence="1">Belongs to the iron-sulfur cluster assembly SufBD family.</text>
</comment>
<dbReference type="InterPro" id="IPR037284">
    <property type="entry name" value="SUF_FeS_clus_asmbl_SufBD_sf"/>
</dbReference>
<dbReference type="PANTHER" id="PTHR43575">
    <property type="entry name" value="PROTEIN ABCI7, CHLOROPLASTIC"/>
    <property type="match status" value="1"/>
</dbReference>
<dbReference type="RefSeq" id="WP_132033000.1">
    <property type="nucleotide sequence ID" value="NZ_SMAI01000010.1"/>
</dbReference>
<gene>
    <name evidence="4" type="ORF">EDC64_11084</name>
</gene>
<keyword evidence="5" id="KW-1185">Reference proteome</keyword>
<dbReference type="InterPro" id="IPR055346">
    <property type="entry name" value="Fe-S_cluster_assembly_SufBD"/>
</dbReference>
<dbReference type="GO" id="GO:0016226">
    <property type="term" value="P:iron-sulfur cluster assembly"/>
    <property type="evidence" value="ECO:0007669"/>
    <property type="project" value="InterPro"/>
</dbReference>
<dbReference type="InterPro" id="IPR011542">
    <property type="entry name" value="SUF_FeS_clus_asmbl_SufD"/>
</dbReference>
<dbReference type="PANTHER" id="PTHR43575:SF1">
    <property type="entry name" value="PROTEIN ABCI7, CHLOROPLASTIC"/>
    <property type="match status" value="1"/>
</dbReference>
<evidence type="ECO:0000256" key="1">
    <source>
        <dbReference type="ARBA" id="ARBA00043967"/>
    </source>
</evidence>
<name>A0A4R3LS88_9HYPH</name>
<organism evidence="4 5">
    <name type="scientific">Aquabacter spiritensis</name>
    <dbReference type="NCBI Taxonomy" id="933073"/>
    <lineage>
        <taxon>Bacteria</taxon>
        <taxon>Pseudomonadati</taxon>
        <taxon>Pseudomonadota</taxon>
        <taxon>Alphaproteobacteria</taxon>
        <taxon>Hyphomicrobiales</taxon>
        <taxon>Xanthobacteraceae</taxon>
        <taxon>Aquabacter</taxon>
    </lineage>
</organism>
<dbReference type="InterPro" id="IPR045595">
    <property type="entry name" value="SufBD_N"/>
</dbReference>
<evidence type="ECO:0000259" key="2">
    <source>
        <dbReference type="Pfam" id="PF01458"/>
    </source>
</evidence>
<dbReference type="OrthoDB" id="9768262at2"/>
<comment type="caution">
    <text evidence="4">The sequence shown here is derived from an EMBL/GenBank/DDBJ whole genome shotgun (WGS) entry which is preliminary data.</text>
</comment>
<dbReference type="Pfam" id="PF19295">
    <property type="entry name" value="SufBD_N"/>
    <property type="match status" value="1"/>
</dbReference>
<proteinExistence type="inferred from homology"/>
<feature type="domain" description="SUF system FeS cluster assembly SufBD core" evidence="2">
    <location>
        <begin position="189"/>
        <end position="415"/>
    </location>
</feature>
<evidence type="ECO:0000313" key="4">
    <source>
        <dbReference type="EMBL" id="TCT03221.1"/>
    </source>
</evidence>
<evidence type="ECO:0000313" key="5">
    <source>
        <dbReference type="Proteomes" id="UP000294664"/>
    </source>
</evidence>
<evidence type="ECO:0000259" key="3">
    <source>
        <dbReference type="Pfam" id="PF19295"/>
    </source>
</evidence>
<reference evidence="4 5" key="1">
    <citation type="submission" date="2019-03" db="EMBL/GenBank/DDBJ databases">
        <title>Genomic Encyclopedia of Type Strains, Phase IV (KMG-IV): sequencing the most valuable type-strain genomes for metagenomic binning, comparative biology and taxonomic classification.</title>
        <authorList>
            <person name="Goeker M."/>
        </authorList>
    </citation>
    <scope>NUCLEOTIDE SEQUENCE [LARGE SCALE GENOMIC DNA]</scope>
    <source>
        <strain evidence="4 5">DSM 9035</strain>
    </source>
</reference>
<dbReference type="Proteomes" id="UP000294664">
    <property type="component" value="Unassembled WGS sequence"/>
</dbReference>
<dbReference type="Pfam" id="PF01458">
    <property type="entry name" value="SUFBD_core"/>
    <property type="match status" value="1"/>
</dbReference>
<accession>A0A4R3LS88</accession>
<dbReference type="InterPro" id="IPR000825">
    <property type="entry name" value="SUF_FeS_clus_asmbl_SufBD_core"/>
</dbReference>
<dbReference type="NCBIfam" id="TIGR01981">
    <property type="entry name" value="sufD"/>
    <property type="match status" value="1"/>
</dbReference>
<dbReference type="AlphaFoldDB" id="A0A4R3LS88"/>